<gene>
    <name evidence="2" type="ORF">FQA47_015010</name>
</gene>
<feature type="region of interest" description="Disordered" evidence="1">
    <location>
        <begin position="97"/>
        <end position="123"/>
    </location>
</feature>
<sequence length="123" mass="13837">MEKIVRRELSPARLIASSSLTYQQSGRTDEVHGGARSHNTLRVAFEDVEPYEKVGNACARSPQPNHRDEEDDIRWFQQQRPHPRTQTTTFMTSITVHGRAGASEDRNACAGFGSRRGEPNSRS</sequence>
<reference evidence="2" key="1">
    <citation type="journal article" name="BMC Genomics">
        <title>Long-read sequencing and de novo genome assembly of marine medaka (Oryzias melastigma).</title>
        <authorList>
            <person name="Liang P."/>
            <person name="Saqib H.S.A."/>
            <person name="Ni X."/>
            <person name="Shen Y."/>
        </authorList>
    </citation>
    <scope>NUCLEOTIDE SEQUENCE</scope>
    <source>
        <strain evidence="2">Bigg-433</strain>
    </source>
</reference>
<proteinExistence type="predicted"/>
<name>A0A834C2N5_ORYME</name>
<evidence type="ECO:0000313" key="3">
    <source>
        <dbReference type="Proteomes" id="UP000646548"/>
    </source>
</evidence>
<dbReference type="AlphaFoldDB" id="A0A834C2N5"/>
<organism evidence="2 3">
    <name type="scientific">Oryzias melastigma</name>
    <name type="common">Marine medaka</name>
    <dbReference type="NCBI Taxonomy" id="30732"/>
    <lineage>
        <taxon>Eukaryota</taxon>
        <taxon>Metazoa</taxon>
        <taxon>Chordata</taxon>
        <taxon>Craniata</taxon>
        <taxon>Vertebrata</taxon>
        <taxon>Euteleostomi</taxon>
        <taxon>Actinopterygii</taxon>
        <taxon>Neopterygii</taxon>
        <taxon>Teleostei</taxon>
        <taxon>Neoteleostei</taxon>
        <taxon>Acanthomorphata</taxon>
        <taxon>Ovalentaria</taxon>
        <taxon>Atherinomorphae</taxon>
        <taxon>Beloniformes</taxon>
        <taxon>Adrianichthyidae</taxon>
        <taxon>Oryziinae</taxon>
        <taxon>Oryzias</taxon>
    </lineage>
</organism>
<evidence type="ECO:0000313" key="2">
    <source>
        <dbReference type="EMBL" id="KAF6721645.1"/>
    </source>
</evidence>
<accession>A0A834C2N5</accession>
<comment type="caution">
    <text evidence="2">The sequence shown here is derived from an EMBL/GenBank/DDBJ whole genome shotgun (WGS) entry which is preliminary data.</text>
</comment>
<protein>
    <submittedName>
        <fullName evidence="2">Uncharacterized protein</fullName>
    </submittedName>
</protein>
<dbReference type="Proteomes" id="UP000646548">
    <property type="component" value="Unassembled WGS sequence"/>
</dbReference>
<dbReference type="EMBL" id="WKFB01000484">
    <property type="protein sequence ID" value="KAF6721645.1"/>
    <property type="molecule type" value="Genomic_DNA"/>
</dbReference>
<evidence type="ECO:0000256" key="1">
    <source>
        <dbReference type="SAM" id="MobiDB-lite"/>
    </source>
</evidence>